<organism evidence="9 10">
    <name type="scientific">Ileibacterium valens</name>
    <dbReference type="NCBI Taxonomy" id="1862668"/>
    <lineage>
        <taxon>Bacteria</taxon>
        <taxon>Bacillati</taxon>
        <taxon>Bacillota</taxon>
        <taxon>Erysipelotrichia</taxon>
        <taxon>Erysipelotrichales</taxon>
        <taxon>Erysipelotrichaceae</taxon>
        <taxon>Ileibacterium</taxon>
    </lineage>
</organism>
<keyword evidence="4 7" id="KW-0812">Transmembrane</keyword>
<feature type="transmembrane region" description="Helical" evidence="7">
    <location>
        <begin position="9"/>
        <end position="27"/>
    </location>
</feature>
<proteinExistence type="inferred from homology"/>
<evidence type="ECO:0000256" key="1">
    <source>
        <dbReference type="ARBA" id="ARBA00004651"/>
    </source>
</evidence>
<dbReference type="GeneID" id="82201943"/>
<dbReference type="Proteomes" id="UP000186341">
    <property type="component" value="Unassembled WGS sequence"/>
</dbReference>
<comment type="caution">
    <text evidence="9">The sequence shown here is derived from an EMBL/GenBank/DDBJ whole genome shotgun (WGS) entry which is preliminary data.</text>
</comment>
<sequence length="327" mass="36228">MLKYIVKRLLTSIPVLLIITMVIFGVVKSMPGDEVSAYLGPGTRATAVIRQQARVKYGLDKPLPEQYVRWLGRTLTGNLGTSTTLRKPVGEVIGSYVWNTFILNAAALIIALIFAIPIGIRQAVKKGSFEDNFWTVFSLLGISVPTFFFGLVLIFFVGLRIDWMPISGMRDTMLANFGYSSIWQEIGDILLHMILPTTVLAFGTFATFSRYVRNSMVEVINQDYIRTARAKGLKEKTVIYRHAFKNALIPLVTLLGMYIPSLFSGATILETVFVWPGIGKVLIDGINQRDSALVCACLVFSAILMILGNLLSDVCYSLVDPRVKVDG</sequence>
<feature type="transmembrane region" description="Helical" evidence="7">
    <location>
        <begin position="132"/>
        <end position="159"/>
    </location>
</feature>
<comment type="similarity">
    <text evidence="7">Belongs to the binding-protein-dependent transport system permease family.</text>
</comment>
<name>A0A1U7NIM4_9FIRM</name>
<dbReference type="GO" id="GO:0005886">
    <property type="term" value="C:plasma membrane"/>
    <property type="evidence" value="ECO:0007669"/>
    <property type="project" value="UniProtKB-SubCell"/>
</dbReference>
<dbReference type="InterPro" id="IPR035906">
    <property type="entry name" value="MetI-like_sf"/>
</dbReference>
<protein>
    <submittedName>
        <fullName evidence="9">Diguanylate cyclase</fullName>
    </submittedName>
</protein>
<dbReference type="EMBL" id="MPJW01000059">
    <property type="protein sequence ID" value="OLU42400.1"/>
    <property type="molecule type" value="Genomic_DNA"/>
</dbReference>
<evidence type="ECO:0000313" key="10">
    <source>
        <dbReference type="Proteomes" id="UP000186341"/>
    </source>
</evidence>
<feature type="transmembrane region" description="Helical" evidence="7">
    <location>
        <begin position="96"/>
        <end position="120"/>
    </location>
</feature>
<evidence type="ECO:0000256" key="3">
    <source>
        <dbReference type="ARBA" id="ARBA00022475"/>
    </source>
</evidence>
<dbReference type="PANTHER" id="PTHR30465:SF0">
    <property type="entry name" value="OLIGOPEPTIDE TRANSPORT SYSTEM PERMEASE PROTEIN APPB"/>
    <property type="match status" value="1"/>
</dbReference>
<evidence type="ECO:0000256" key="7">
    <source>
        <dbReference type="RuleBase" id="RU363032"/>
    </source>
</evidence>
<dbReference type="PROSITE" id="PS50928">
    <property type="entry name" value="ABC_TM1"/>
    <property type="match status" value="1"/>
</dbReference>
<dbReference type="RefSeq" id="WP_075817789.1">
    <property type="nucleotide sequence ID" value="NZ_CAJUTZ010000025.1"/>
</dbReference>
<dbReference type="OrthoDB" id="24153at2"/>
<dbReference type="Pfam" id="PF19300">
    <property type="entry name" value="BPD_transp_1_N"/>
    <property type="match status" value="1"/>
</dbReference>
<gene>
    <name evidence="9" type="ORF">BO222_01650</name>
</gene>
<keyword evidence="2 7" id="KW-0813">Transport</keyword>
<keyword evidence="5 7" id="KW-1133">Transmembrane helix</keyword>
<evidence type="ECO:0000256" key="4">
    <source>
        <dbReference type="ARBA" id="ARBA00022692"/>
    </source>
</evidence>
<keyword evidence="3" id="KW-1003">Cell membrane</keyword>
<feature type="transmembrane region" description="Helical" evidence="7">
    <location>
        <begin position="238"/>
        <end position="259"/>
    </location>
</feature>
<dbReference type="InterPro" id="IPR045621">
    <property type="entry name" value="BPD_transp_1_N"/>
</dbReference>
<evidence type="ECO:0000256" key="5">
    <source>
        <dbReference type="ARBA" id="ARBA00022989"/>
    </source>
</evidence>
<feature type="transmembrane region" description="Helical" evidence="7">
    <location>
        <begin position="189"/>
        <end position="208"/>
    </location>
</feature>
<dbReference type="Gene3D" id="1.10.3720.10">
    <property type="entry name" value="MetI-like"/>
    <property type="match status" value="1"/>
</dbReference>
<keyword evidence="6 7" id="KW-0472">Membrane</keyword>
<dbReference type="Pfam" id="PF00528">
    <property type="entry name" value="BPD_transp_1"/>
    <property type="match status" value="1"/>
</dbReference>
<dbReference type="InterPro" id="IPR000515">
    <property type="entry name" value="MetI-like"/>
</dbReference>
<comment type="subcellular location">
    <subcellularLocation>
        <location evidence="1 7">Cell membrane</location>
        <topology evidence="1 7">Multi-pass membrane protein</topology>
    </subcellularLocation>
</comment>
<evidence type="ECO:0000313" key="9">
    <source>
        <dbReference type="EMBL" id="OLU42400.1"/>
    </source>
</evidence>
<dbReference type="GO" id="GO:0055085">
    <property type="term" value="P:transmembrane transport"/>
    <property type="evidence" value="ECO:0007669"/>
    <property type="project" value="InterPro"/>
</dbReference>
<evidence type="ECO:0000259" key="8">
    <source>
        <dbReference type="PROSITE" id="PS50928"/>
    </source>
</evidence>
<accession>A0A1U7NIM4</accession>
<evidence type="ECO:0000256" key="6">
    <source>
        <dbReference type="ARBA" id="ARBA00023136"/>
    </source>
</evidence>
<feature type="transmembrane region" description="Helical" evidence="7">
    <location>
        <begin position="292"/>
        <end position="311"/>
    </location>
</feature>
<dbReference type="PANTHER" id="PTHR30465">
    <property type="entry name" value="INNER MEMBRANE ABC TRANSPORTER"/>
    <property type="match status" value="1"/>
</dbReference>
<dbReference type="CDD" id="cd06261">
    <property type="entry name" value="TM_PBP2"/>
    <property type="match status" value="1"/>
</dbReference>
<dbReference type="SUPFAM" id="SSF161098">
    <property type="entry name" value="MetI-like"/>
    <property type="match status" value="1"/>
</dbReference>
<evidence type="ECO:0000256" key="2">
    <source>
        <dbReference type="ARBA" id="ARBA00022448"/>
    </source>
</evidence>
<feature type="domain" description="ABC transmembrane type-1" evidence="8">
    <location>
        <begin position="97"/>
        <end position="312"/>
    </location>
</feature>
<dbReference type="AlphaFoldDB" id="A0A1U7NIM4"/>
<reference evidence="9 10" key="1">
    <citation type="submission" date="2016-11" db="EMBL/GenBank/DDBJ databases">
        <title>Description of two novel members of the family Erysipelotrichaceae: Ileibacterium lipovorans gen. nov., sp. nov. and Dubosiella newyorkensis, gen. nov., sp. nov.</title>
        <authorList>
            <person name="Cox L.M."/>
            <person name="Sohn J."/>
            <person name="Tyrrell K.L."/>
            <person name="Citron D.M."/>
            <person name="Lawson P.A."/>
            <person name="Patel N.B."/>
            <person name="Iizumi T."/>
            <person name="Perez-Perez G.I."/>
            <person name="Goldstein E.J."/>
            <person name="Blaser M.J."/>
        </authorList>
    </citation>
    <scope>NUCLEOTIDE SEQUENCE [LARGE SCALE GENOMIC DNA]</scope>
    <source>
        <strain evidence="9 10">NYU-BL-A3</strain>
    </source>
</reference>
<keyword evidence="10" id="KW-1185">Reference proteome</keyword>